<gene>
    <name evidence="10" type="ORF">OEW28_06830</name>
</gene>
<proteinExistence type="predicted"/>
<evidence type="ECO:0000256" key="6">
    <source>
        <dbReference type="SAM" id="Phobius"/>
    </source>
</evidence>
<name>A0ABT2ZB12_9RHOB</name>
<evidence type="ECO:0000259" key="9">
    <source>
        <dbReference type="Pfam" id="PF25145"/>
    </source>
</evidence>
<protein>
    <submittedName>
        <fullName evidence="10">Nodulation protein NfeD</fullName>
    </submittedName>
</protein>
<comment type="caution">
    <text evidence="10">The sequence shown here is derived from an EMBL/GenBank/DDBJ whole genome shotgun (WGS) entry which is preliminary data.</text>
</comment>
<evidence type="ECO:0000256" key="5">
    <source>
        <dbReference type="SAM" id="MobiDB-lite"/>
    </source>
</evidence>
<feature type="domain" description="NfeD integral membrane" evidence="8">
    <location>
        <begin position="291"/>
        <end position="407"/>
    </location>
</feature>
<accession>A0ABT2ZB12</accession>
<dbReference type="Pfam" id="PF01957">
    <property type="entry name" value="NfeD"/>
    <property type="match status" value="1"/>
</dbReference>
<keyword evidence="3 6" id="KW-1133">Transmembrane helix</keyword>
<dbReference type="InterPro" id="IPR002810">
    <property type="entry name" value="NfeD-like_C"/>
</dbReference>
<evidence type="ECO:0000313" key="10">
    <source>
        <dbReference type="EMBL" id="MCV2868340.1"/>
    </source>
</evidence>
<dbReference type="InterPro" id="IPR056738">
    <property type="entry name" value="NfeD1b_N"/>
</dbReference>
<dbReference type="InterPro" id="IPR012340">
    <property type="entry name" value="NA-bd_OB-fold"/>
</dbReference>
<keyword evidence="2 6" id="KW-0812">Transmembrane</keyword>
<sequence length="496" mass="51576">MVATGLSIVRMLLALAIVFLGHVEAAGQQAERPDTRGIALLSDIDGPIGPATTRHVEKTIAEAYLRGASVIILRLNTPGGLADSMRDIISEILESPVPVIGHVAPPGAHAASAGTYILYATHVAAMAPGTNIGAATPVQIGGQSPGGGDQFDRGPSDTSDEAGAANDTADTDEGGATGESTPWLAPDEAMTRKATNDAVAFIRSLAELRGRNADWAESAVREAASLSSARALDLGVIDLVASDTDELLDAVDGRTVLVRSSDVVLETRGLEVQRMEMDAITRLLGVLSNPNVSLILMMIGIYGLIFEFWNPGSIGPGVIGAISLTLGLYALNLLPLDYAGLALIGLGVAFMVTEAFTPTFGVLGFGGLAAFVVGSAMLVDTDVPAYQISWWLIGTLAAISGAFLTLVLGYTVRIYRRRAVPADGRLVGSIAQVLDWSGRTGHVWAEGERWNATAQTEIAPGAAVEIQAIEGLTLIVRPGAATQPRGGGRNLREGKD</sequence>
<reference evidence="10 11" key="1">
    <citation type="submission" date="2022-10" db="EMBL/GenBank/DDBJ databases">
        <title>Defluviimonas sp. nov., isolated from ocean surface water.</title>
        <authorList>
            <person name="He W."/>
            <person name="Wang L."/>
            <person name="Zhang D.-F."/>
        </authorList>
    </citation>
    <scope>NUCLEOTIDE SEQUENCE [LARGE SCALE GENOMIC DNA]</scope>
    <source>
        <strain evidence="10 11">WL0002</strain>
    </source>
</reference>
<dbReference type="PANTHER" id="PTHR33507:SF4">
    <property type="entry name" value="NODULATION COMPETITIVENESS PROTEIN NFED"/>
    <property type="match status" value="1"/>
</dbReference>
<dbReference type="Proteomes" id="UP001652542">
    <property type="component" value="Unassembled WGS sequence"/>
</dbReference>
<evidence type="ECO:0000259" key="8">
    <source>
        <dbReference type="Pfam" id="PF24961"/>
    </source>
</evidence>
<evidence type="ECO:0000256" key="4">
    <source>
        <dbReference type="ARBA" id="ARBA00023136"/>
    </source>
</evidence>
<keyword evidence="11" id="KW-1185">Reference proteome</keyword>
<evidence type="ECO:0000259" key="7">
    <source>
        <dbReference type="Pfam" id="PF01957"/>
    </source>
</evidence>
<dbReference type="Pfam" id="PF25145">
    <property type="entry name" value="NfeD1b_N"/>
    <property type="match status" value="1"/>
</dbReference>
<evidence type="ECO:0000256" key="2">
    <source>
        <dbReference type="ARBA" id="ARBA00022692"/>
    </source>
</evidence>
<feature type="domain" description="NfeD-like C-terminal" evidence="7">
    <location>
        <begin position="425"/>
        <end position="478"/>
    </location>
</feature>
<dbReference type="EMBL" id="JAOWKY010000001">
    <property type="protein sequence ID" value="MCV2868340.1"/>
    <property type="molecule type" value="Genomic_DNA"/>
</dbReference>
<dbReference type="RefSeq" id="WP_263733954.1">
    <property type="nucleotide sequence ID" value="NZ_JAOWKY010000001.1"/>
</dbReference>
<dbReference type="CDD" id="cd07020">
    <property type="entry name" value="Clp_protease_NfeD_1"/>
    <property type="match status" value="1"/>
</dbReference>
<feature type="transmembrane region" description="Helical" evidence="6">
    <location>
        <begin position="390"/>
        <end position="412"/>
    </location>
</feature>
<dbReference type="SUPFAM" id="SSF141322">
    <property type="entry name" value="NfeD domain-like"/>
    <property type="match status" value="1"/>
</dbReference>
<evidence type="ECO:0000256" key="1">
    <source>
        <dbReference type="ARBA" id="ARBA00004141"/>
    </source>
</evidence>
<dbReference type="SUPFAM" id="SSF52096">
    <property type="entry name" value="ClpP/crotonase"/>
    <property type="match status" value="1"/>
</dbReference>
<evidence type="ECO:0000256" key="3">
    <source>
        <dbReference type="ARBA" id="ARBA00022989"/>
    </source>
</evidence>
<evidence type="ECO:0000313" key="11">
    <source>
        <dbReference type="Proteomes" id="UP001652542"/>
    </source>
</evidence>
<dbReference type="Pfam" id="PF24961">
    <property type="entry name" value="NfeD_membrane"/>
    <property type="match status" value="1"/>
</dbReference>
<feature type="domain" description="NfeD1b N-terminal" evidence="9">
    <location>
        <begin position="52"/>
        <end position="143"/>
    </location>
</feature>
<dbReference type="InterPro" id="IPR056739">
    <property type="entry name" value="NfeD_membrane"/>
</dbReference>
<feature type="region of interest" description="Disordered" evidence="5">
    <location>
        <begin position="136"/>
        <end position="188"/>
    </location>
</feature>
<feature type="transmembrane region" description="Helical" evidence="6">
    <location>
        <begin position="360"/>
        <end position="378"/>
    </location>
</feature>
<dbReference type="Gene3D" id="2.40.50.140">
    <property type="entry name" value="Nucleic acid-binding proteins"/>
    <property type="match status" value="1"/>
</dbReference>
<dbReference type="PANTHER" id="PTHR33507">
    <property type="entry name" value="INNER MEMBRANE PROTEIN YBBJ"/>
    <property type="match status" value="1"/>
</dbReference>
<organism evidence="10 11">
    <name type="scientific">Albidovulum marisflavi</name>
    <dbReference type="NCBI Taxonomy" id="2984159"/>
    <lineage>
        <taxon>Bacteria</taxon>
        <taxon>Pseudomonadati</taxon>
        <taxon>Pseudomonadota</taxon>
        <taxon>Alphaproteobacteria</taxon>
        <taxon>Rhodobacterales</taxon>
        <taxon>Paracoccaceae</taxon>
        <taxon>Albidovulum</taxon>
    </lineage>
</organism>
<dbReference type="InterPro" id="IPR029045">
    <property type="entry name" value="ClpP/crotonase-like_dom_sf"/>
</dbReference>
<comment type="subcellular location">
    <subcellularLocation>
        <location evidence="1">Membrane</location>
        <topology evidence="1">Multi-pass membrane protein</topology>
    </subcellularLocation>
</comment>
<dbReference type="InterPro" id="IPR052165">
    <property type="entry name" value="Membrane_assoc_protease"/>
</dbReference>
<feature type="transmembrane region" description="Helical" evidence="6">
    <location>
        <begin position="283"/>
        <end position="305"/>
    </location>
</feature>
<keyword evidence="4 6" id="KW-0472">Membrane</keyword>
<dbReference type="Gene3D" id="3.90.226.10">
    <property type="entry name" value="2-enoyl-CoA Hydratase, Chain A, domain 1"/>
    <property type="match status" value="1"/>
</dbReference>